<evidence type="ECO:0000259" key="5">
    <source>
        <dbReference type="PROSITE" id="PS51635"/>
    </source>
</evidence>
<evidence type="ECO:0000313" key="7">
    <source>
        <dbReference type="Proteomes" id="UP000042958"/>
    </source>
</evidence>
<feature type="short sequence motif" description="GXSXG" evidence="4">
    <location>
        <begin position="68"/>
        <end position="72"/>
    </location>
</feature>
<feature type="domain" description="PNPLA" evidence="5">
    <location>
        <begin position="23"/>
        <end position="223"/>
    </location>
</feature>
<proteinExistence type="predicted"/>
<dbReference type="STRING" id="104259.A0A0F7U1V7"/>
<keyword evidence="7" id="KW-1185">Reference proteome</keyword>
<dbReference type="Gene3D" id="3.40.1090.10">
    <property type="entry name" value="Cytosolic phospholipase A2 catalytic domain"/>
    <property type="match status" value="1"/>
</dbReference>
<evidence type="ECO:0000256" key="4">
    <source>
        <dbReference type="PROSITE-ProRule" id="PRU01161"/>
    </source>
</evidence>
<dbReference type="SUPFAM" id="SSF52540">
    <property type="entry name" value="P-loop containing nucleoside triphosphate hydrolases"/>
    <property type="match status" value="1"/>
</dbReference>
<accession>A0A0F7U1V7</accession>
<dbReference type="PANTHER" id="PTHR24185:SF1">
    <property type="entry name" value="CALCIUM-INDEPENDENT PHOSPHOLIPASE A2-GAMMA"/>
    <property type="match status" value="1"/>
</dbReference>
<dbReference type="InterPro" id="IPR002182">
    <property type="entry name" value="NB-ARC"/>
</dbReference>
<sequence length="801" mass="90391">MEQRVTVHVGQANPLDSTGLCLLSLDGGGVRGLSTLYILKGLMDRLNEKRPPKTPAKKPCEVFDLIGGTSTGGLIAIMLGRLEMDVDQCIAAYVRLMKTIFEKPSKRSFHSLFGKIESRFDAKQLEEAINQVISSCGVGPADPFNDQTGRGCRVFVCSITQETKEIVRLRSYQRPGKANIPATICQAARATSAATTFFDPVSIGARKFADGALGANNPVDEVENEASDIWCPETGNLKPLVKCFISIGTGNPGKKAMEDNLFKLLSKTLPELTTQTEHTEKKFIAKWRQHYASKRYFRFNVEQGLQGVGLAEYQHQGRIEAATEEYLDHQTVEFRVRDCIQNLELKQNKASIGFTATLKKYYKELQDQMILQRQWRDRSRWHVPFDRNTRFIGRKNLLDDVHQRLQQRTHTTKIAVIGLGGVGKTQLVLELAHRVRTEFAVFWIPVNSLANLQTKYQEIAQSLHLPDCEKNGTHVLESLQKYLSDESIGPWLLIFDNADDISLWISPWSSEVGAKRLIDYMPRSRHGSIIWTTRDRKVAIAVARENTVAVPEMDELGASEMMRRYLINPHLIKDNESILAGLLRKLVYLPLAIVQAAAYINETGISLAEYDALFSHQDEEVIELLSEEFEDDNRYRVTENAVATTWFISFEQIRKRSSLAIDYLGLMACVNPKDIPMSLLALPERSSQKQQTDAIGILDAFSFITRHGDGSVFDMHRLVHLATRWWLIRNGELSAIHRRAVVQLNGLLLDVSKTNHPVWRIYVPHAQYVVTGESNISDDVIDLARKCGKCLDYDGCTAKLK</sequence>
<feature type="active site" description="Nucleophile" evidence="4">
    <location>
        <position position="70"/>
    </location>
</feature>
<evidence type="ECO:0000256" key="1">
    <source>
        <dbReference type="ARBA" id="ARBA00022801"/>
    </source>
</evidence>
<dbReference type="InterPro" id="IPR002641">
    <property type="entry name" value="PNPLA_dom"/>
</dbReference>
<dbReference type="Gene3D" id="3.40.50.300">
    <property type="entry name" value="P-loop containing nucleotide triphosphate hydrolases"/>
    <property type="match status" value="1"/>
</dbReference>
<dbReference type="GO" id="GO:0019369">
    <property type="term" value="P:arachidonate metabolic process"/>
    <property type="evidence" value="ECO:0007669"/>
    <property type="project" value="TreeGrafter"/>
</dbReference>
<dbReference type="EMBL" id="CDHK01000014">
    <property type="protein sequence ID" value="CEJ62211.1"/>
    <property type="molecule type" value="Genomic_DNA"/>
</dbReference>
<dbReference type="Pfam" id="PF00931">
    <property type="entry name" value="NB-ARC"/>
    <property type="match status" value="1"/>
</dbReference>
<dbReference type="GO" id="GO:0016042">
    <property type="term" value="P:lipid catabolic process"/>
    <property type="evidence" value="ECO:0007669"/>
    <property type="project" value="UniProtKB-UniRule"/>
</dbReference>
<evidence type="ECO:0000256" key="3">
    <source>
        <dbReference type="ARBA" id="ARBA00023098"/>
    </source>
</evidence>
<dbReference type="GO" id="GO:0016020">
    <property type="term" value="C:membrane"/>
    <property type="evidence" value="ECO:0007669"/>
    <property type="project" value="TreeGrafter"/>
</dbReference>
<gene>
    <name evidence="6" type="ORF">PMG11_10718</name>
</gene>
<dbReference type="GO" id="GO:0047499">
    <property type="term" value="F:calcium-independent phospholipase A2 activity"/>
    <property type="evidence" value="ECO:0007669"/>
    <property type="project" value="TreeGrafter"/>
</dbReference>
<organism evidence="6 7">
    <name type="scientific">Penicillium brasilianum</name>
    <dbReference type="NCBI Taxonomy" id="104259"/>
    <lineage>
        <taxon>Eukaryota</taxon>
        <taxon>Fungi</taxon>
        <taxon>Dikarya</taxon>
        <taxon>Ascomycota</taxon>
        <taxon>Pezizomycotina</taxon>
        <taxon>Eurotiomycetes</taxon>
        <taxon>Eurotiomycetidae</taxon>
        <taxon>Eurotiales</taxon>
        <taxon>Aspergillaceae</taxon>
        <taxon>Penicillium</taxon>
    </lineage>
</organism>
<protein>
    <recommendedName>
        <fullName evidence="5">PNPLA domain-containing protein</fullName>
    </recommendedName>
</protein>
<feature type="active site" description="Proton acceptor" evidence="4">
    <location>
        <position position="210"/>
    </location>
</feature>
<dbReference type="InterPro" id="IPR027417">
    <property type="entry name" value="P-loop_NTPase"/>
</dbReference>
<dbReference type="SUPFAM" id="SSF52151">
    <property type="entry name" value="FabD/lysophospholipase-like"/>
    <property type="match status" value="1"/>
</dbReference>
<dbReference type="GO" id="GO:0043531">
    <property type="term" value="F:ADP binding"/>
    <property type="evidence" value="ECO:0007669"/>
    <property type="project" value="InterPro"/>
</dbReference>
<keyword evidence="2 4" id="KW-0442">Lipid degradation</keyword>
<dbReference type="PANTHER" id="PTHR24185">
    <property type="entry name" value="CALCIUM-INDEPENDENT PHOSPHOLIPASE A2-GAMMA"/>
    <property type="match status" value="1"/>
</dbReference>
<dbReference type="CDD" id="cd07216">
    <property type="entry name" value="Pat17_PNPLA8_PNPLA9_like3"/>
    <property type="match status" value="1"/>
</dbReference>
<keyword evidence="1 4" id="KW-0378">Hydrolase</keyword>
<dbReference type="Pfam" id="PF01734">
    <property type="entry name" value="Patatin"/>
    <property type="match status" value="1"/>
</dbReference>
<feature type="short sequence motif" description="GXGXXG" evidence="4">
    <location>
        <begin position="27"/>
        <end position="32"/>
    </location>
</feature>
<dbReference type="GO" id="GO:0046486">
    <property type="term" value="P:glycerolipid metabolic process"/>
    <property type="evidence" value="ECO:0007669"/>
    <property type="project" value="UniProtKB-ARBA"/>
</dbReference>
<evidence type="ECO:0000256" key="2">
    <source>
        <dbReference type="ARBA" id="ARBA00022963"/>
    </source>
</evidence>
<dbReference type="PROSITE" id="PS51635">
    <property type="entry name" value="PNPLA"/>
    <property type="match status" value="1"/>
</dbReference>
<dbReference type="Proteomes" id="UP000042958">
    <property type="component" value="Unassembled WGS sequence"/>
</dbReference>
<keyword evidence="3 4" id="KW-0443">Lipid metabolism</keyword>
<evidence type="ECO:0000313" key="6">
    <source>
        <dbReference type="EMBL" id="CEJ62211.1"/>
    </source>
</evidence>
<dbReference type="InterPro" id="IPR016035">
    <property type="entry name" value="Acyl_Trfase/lysoPLipase"/>
</dbReference>
<reference evidence="7" key="1">
    <citation type="journal article" date="2015" name="Genome Announc.">
        <title>Draft genome sequence of the fungus Penicillium brasilianum MG11.</title>
        <authorList>
            <person name="Horn F."/>
            <person name="Linde J."/>
            <person name="Mattern D.J."/>
            <person name="Walther G."/>
            <person name="Guthke R."/>
            <person name="Brakhage A.A."/>
            <person name="Valiante V."/>
        </authorList>
    </citation>
    <scope>NUCLEOTIDE SEQUENCE [LARGE SCALE GENOMIC DNA]</scope>
    <source>
        <strain evidence="7">MG11</strain>
    </source>
</reference>
<dbReference type="AlphaFoldDB" id="A0A0F7U1V7"/>
<feature type="short sequence motif" description="DGA/G" evidence="4">
    <location>
        <begin position="210"/>
        <end position="212"/>
    </location>
</feature>
<name>A0A0F7U1V7_PENBI</name>
<dbReference type="OrthoDB" id="5986190at2759"/>